<gene>
    <name evidence="1" type="ORF">N0V89_006704</name>
</gene>
<reference evidence="1" key="1">
    <citation type="submission" date="2022-10" db="EMBL/GenBank/DDBJ databases">
        <title>Tapping the CABI collections for fungal endophytes: first genome assemblies for Collariella, Neodidymelliopsis, Ascochyta clinopodiicola, Didymella pomorum, Didymosphaeria variabile, Neocosmospora piperis and Neocucurbitaria cava.</title>
        <authorList>
            <person name="Hill R."/>
        </authorList>
    </citation>
    <scope>NUCLEOTIDE SEQUENCE</scope>
    <source>
        <strain evidence="1">IMI 356815</strain>
    </source>
</reference>
<dbReference type="RefSeq" id="XP_056069720.1">
    <property type="nucleotide sequence ID" value="XM_056215473.1"/>
</dbReference>
<proteinExistence type="predicted"/>
<dbReference type="Proteomes" id="UP001140513">
    <property type="component" value="Unassembled WGS sequence"/>
</dbReference>
<comment type="caution">
    <text evidence="1">The sequence shown here is derived from an EMBL/GenBank/DDBJ whole genome shotgun (WGS) entry which is preliminary data.</text>
</comment>
<evidence type="ECO:0000313" key="1">
    <source>
        <dbReference type="EMBL" id="KAJ4351364.1"/>
    </source>
</evidence>
<dbReference type="AlphaFoldDB" id="A0A9W8XHV2"/>
<dbReference type="EMBL" id="JAPEUX010000005">
    <property type="protein sequence ID" value="KAJ4351364.1"/>
    <property type="molecule type" value="Genomic_DNA"/>
</dbReference>
<name>A0A9W8XHV2_9PLEO</name>
<keyword evidence="2" id="KW-1185">Reference proteome</keyword>
<dbReference type="GeneID" id="80910234"/>
<accession>A0A9W8XHV2</accession>
<evidence type="ECO:0000313" key="2">
    <source>
        <dbReference type="Proteomes" id="UP001140513"/>
    </source>
</evidence>
<organism evidence="1 2">
    <name type="scientific">Didymosphaeria variabile</name>
    <dbReference type="NCBI Taxonomy" id="1932322"/>
    <lineage>
        <taxon>Eukaryota</taxon>
        <taxon>Fungi</taxon>
        <taxon>Dikarya</taxon>
        <taxon>Ascomycota</taxon>
        <taxon>Pezizomycotina</taxon>
        <taxon>Dothideomycetes</taxon>
        <taxon>Pleosporomycetidae</taxon>
        <taxon>Pleosporales</taxon>
        <taxon>Massarineae</taxon>
        <taxon>Didymosphaeriaceae</taxon>
        <taxon>Didymosphaeria</taxon>
    </lineage>
</organism>
<sequence>MARQSDDPASVEVADKRTALRALLQSHSLIRKALDTAAQSEQNVQSKCAGAAAYVSANPGTVQCFVHRAYITALNDEAAAMATRVAALEKGDEAMAKQIEALKDWFKERGVDLDEVKDAVGSD</sequence>
<protein>
    <submittedName>
        <fullName evidence="1">Uncharacterized protein</fullName>
    </submittedName>
</protein>